<dbReference type="Gene3D" id="3.30.40.10">
    <property type="entry name" value="Zinc/RING finger domain, C3HC4 (zinc finger)"/>
    <property type="match status" value="1"/>
</dbReference>
<keyword evidence="2" id="KW-1185">Reference proteome</keyword>
<dbReference type="PROSITE" id="PS50089">
    <property type="entry name" value="ZF_RING_2"/>
    <property type="match status" value="1"/>
</dbReference>
<sequence length="231" mass="26108">MNCYLTQRVLVSMASETEAPQVSSLLERLSRHRELYLFLPFILRFSDNNNGGVSRQNSQDPDQETSRETAPRRERMILVNPFTQAMVVIEGASNFEALLRGWSNKDGHPPASKASMEAMPSVEIGENEDGGECVVCLGEWNPKDVAKEMPCKHKFHGECIEKWLKIHGSCPVCRYKMPVDDEEMGRKRGEERQIWVRFSFNNGGGNEDSNQIPSTGSDNVSSRPDENEIQD</sequence>
<comment type="caution">
    <text evidence="1">The sequence shown here is derived from an EMBL/GenBank/DDBJ whole genome shotgun (WGS) entry which is preliminary data.</text>
</comment>
<name>A0ABR1ZVJ4_9ROSI</name>
<evidence type="ECO:0000313" key="2">
    <source>
        <dbReference type="Proteomes" id="UP001396334"/>
    </source>
</evidence>
<dbReference type="PANTHER" id="PTHR15710:SF132">
    <property type="entry name" value="E3 UBIQUITIN-PROTEIN LIGASE MPSR1"/>
    <property type="match status" value="1"/>
</dbReference>
<gene>
    <name evidence="1" type="ORF">V6N11_049645</name>
</gene>
<protein>
    <submittedName>
        <fullName evidence="1">Uncharacterized protein</fullName>
    </submittedName>
</protein>
<proteinExistence type="predicted"/>
<dbReference type="PANTHER" id="PTHR15710">
    <property type="entry name" value="E3 UBIQUITIN-PROTEIN LIGASE PRAJA"/>
    <property type="match status" value="1"/>
</dbReference>
<dbReference type="Proteomes" id="UP001396334">
    <property type="component" value="Unassembled WGS sequence"/>
</dbReference>
<dbReference type="Pfam" id="PF13639">
    <property type="entry name" value="zf-RING_2"/>
    <property type="match status" value="1"/>
</dbReference>
<dbReference type="InterPro" id="IPR013083">
    <property type="entry name" value="Znf_RING/FYVE/PHD"/>
</dbReference>
<dbReference type="InterPro" id="IPR001841">
    <property type="entry name" value="Znf_RING"/>
</dbReference>
<dbReference type="SMART" id="SM00184">
    <property type="entry name" value="RING"/>
    <property type="match status" value="1"/>
</dbReference>
<dbReference type="SUPFAM" id="SSF57850">
    <property type="entry name" value="RING/U-box"/>
    <property type="match status" value="1"/>
</dbReference>
<dbReference type="EMBL" id="JBBPBN010000579">
    <property type="protein sequence ID" value="KAK8484371.1"/>
    <property type="molecule type" value="Genomic_DNA"/>
</dbReference>
<organism evidence="1 2">
    <name type="scientific">Hibiscus sabdariffa</name>
    <name type="common">roselle</name>
    <dbReference type="NCBI Taxonomy" id="183260"/>
    <lineage>
        <taxon>Eukaryota</taxon>
        <taxon>Viridiplantae</taxon>
        <taxon>Streptophyta</taxon>
        <taxon>Embryophyta</taxon>
        <taxon>Tracheophyta</taxon>
        <taxon>Spermatophyta</taxon>
        <taxon>Magnoliopsida</taxon>
        <taxon>eudicotyledons</taxon>
        <taxon>Gunneridae</taxon>
        <taxon>Pentapetalae</taxon>
        <taxon>rosids</taxon>
        <taxon>malvids</taxon>
        <taxon>Malvales</taxon>
        <taxon>Malvaceae</taxon>
        <taxon>Malvoideae</taxon>
        <taxon>Hibiscus</taxon>
    </lineage>
</organism>
<reference evidence="1 2" key="1">
    <citation type="journal article" date="2024" name="G3 (Bethesda)">
        <title>Genome assembly of Hibiscus sabdariffa L. provides insights into metabolisms of medicinal natural products.</title>
        <authorList>
            <person name="Kim T."/>
        </authorList>
    </citation>
    <scope>NUCLEOTIDE SEQUENCE [LARGE SCALE GENOMIC DNA]</scope>
    <source>
        <strain evidence="1">TK-2024</strain>
        <tissue evidence="1">Old leaves</tissue>
    </source>
</reference>
<accession>A0ABR1ZVJ4</accession>
<evidence type="ECO:0000313" key="1">
    <source>
        <dbReference type="EMBL" id="KAK8484371.1"/>
    </source>
</evidence>